<accession>F8QJN3</accession>
<evidence type="ECO:0000313" key="1">
    <source>
        <dbReference type="EMBL" id="EGN91487.1"/>
    </source>
</evidence>
<dbReference type="AlphaFoldDB" id="F8QJN3"/>
<sequence>MHTIQLKVGMVIVIGSIKKPTKDFYRTSPTPLPKMQHDTQIVKGALQDECSLVLIGSKGSMGC</sequence>
<dbReference type="Proteomes" id="UP000008063">
    <property type="component" value="Unassembled WGS sequence"/>
</dbReference>
<keyword evidence="2" id="KW-1185">Reference proteome</keyword>
<evidence type="ECO:0000313" key="2">
    <source>
        <dbReference type="Proteomes" id="UP000008063"/>
    </source>
</evidence>
<dbReference type="HOGENOM" id="CLU_2887191_0_0_1"/>
<dbReference type="EMBL" id="GL945651">
    <property type="protein sequence ID" value="EGN91487.1"/>
    <property type="molecule type" value="Genomic_DNA"/>
</dbReference>
<reference evidence="2" key="1">
    <citation type="journal article" date="2011" name="Science">
        <title>The plant cell wall-decomposing machinery underlies the functional diversity of forest fungi.</title>
        <authorList>
            <person name="Eastwood D.C."/>
            <person name="Floudas D."/>
            <person name="Binder M."/>
            <person name="Majcherczyk A."/>
            <person name="Schneider P."/>
            <person name="Aerts A."/>
            <person name="Asiegbu F.O."/>
            <person name="Baker S.E."/>
            <person name="Barry K."/>
            <person name="Bendiksby M."/>
            <person name="Blumentritt M."/>
            <person name="Coutinho P.M."/>
            <person name="Cullen D."/>
            <person name="de Vries R.P."/>
            <person name="Gathman A."/>
            <person name="Goodell B."/>
            <person name="Henrissat B."/>
            <person name="Ihrmark K."/>
            <person name="Kauserud H."/>
            <person name="Kohler A."/>
            <person name="LaButti K."/>
            <person name="Lapidus A."/>
            <person name="Lavin J.L."/>
            <person name="Lee Y.-H."/>
            <person name="Lindquist E."/>
            <person name="Lilly W."/>
            <person name="Lucas S."/>
            <person name="Morin E."/>
            <person name="Murat C."/>
            <person name="Oguiza J.A."/>
            <person name="Park J."/>
            <person name="Pisabarro A.G."/>
            <person name="Riley R."/>
            <person name="Rosling A."/>
            <person name="Salamov A."/>
            <person name="Schmidt O."/>
            <person name="Schmutz J."/>
            <person name="Skrede I."/>
            <person name="Stenlid J."/>
            <person name="Wiebenga A."/>
            <person name="Xie X."/>
            <person name="Kuees U."/>
            <person name="Hibbett D.S."/>
            <person name="Hoffmeister D."/>
            <person name="Hoegberg N."/>
            <person name="Martin F."/>
            <person name="Grigoriev I.V."/>
            <person name="Watkinson S.C."/>
        </authorList>
    </citation>
    <scope>NUCLEOTIDE SEQUENCE [LARGE SCALE GENOMIC DNA]</scope>
    <source>
        <strain evidence="2">strain S7.3</strain>
    </source>
</reference>
<protein>
    <submittedName>
        <fullName evidence="1">Uncharacterized protein</fullName>
    </submittedName>
</protein>
<gene>
    <name evidence="1" type="ORF">SERLA73DRAFT_80406</name>
</gene>
<proteinExistence type="predicted"/>
<dbReference type="InParanoid" id="F8QJN3"/>
<name>F8QJN3_SERL3</name>
<organism evidence="2">
    <name type="scientific">Serpula lacrymans var. lacrymans (strain S7.3)</name>
    <name type="common">Dry rot fungus</name>
    <dbReference type="NCBI Taxonomy" id="936435"/>
    <lineage>
        <taxon>Eukaryota</taxon>
        <taxon>Fungi</taxon>
        <taxon>Dikarya</taxon>
        <taxon>Basidiomycota</taxon>
        <taxon>Agaricomycotina</taxon>
        <taxon>Agaricomycetes</taxon>
        <taxon>Agaricomycetidae</taxon>
        <taxon>Boletales</taxon>
        <taxon>Coniophorineae</taxon>
        <taxon>Serpulaceae</taxon>
        <taxon>Serpula</taxon>
    </lineage>
</organism>